<dbReference type="OrthoDB" id="9970701at2759"/>
<evidence type="ECO:0000313" key="8">
    <source>
        <dbReference type="EMBL" id="CAF5108641.1"/>
    </source>
</evidence>
<evidence type="ECO:0000313" key="4">
    <source>
        <dbReference type="EMBL" id="CAF1923023.1"/>
    </source>
</evidence>
<evidence type="ECO:0000313" key="7">
    <source>
        <dbReference type="EMBL" id="CAF5038840.1"/>
    </source>
</evidence>
<gene>
    <name evidence="7" type="ORF">BYL167_LOCUS56695</name>
    <name evidence="3" type="ORF">CJN711_LOCUS21573</name>
    <name evidence="8" type="ORF">GIL414_LOCUS63069</name>
    <name evidence="2" type="ORF">KQP761_LOCUS1077</name>
    <name evidence="4" type="ORF">MBJ925_LOCUS2539</name>
    <name evidence="6" type="ORF">UXM345_LOCUS1985</name>
    <name evidence="5" type="ORF">XDN619_LOCUS1479</name>
</gene>
<dbReference type="Proteomes" id="UP000663824">
    <property type="component" value="Unassembled WGS sequence"/>
</dbReference>
<evidence type="ECO:0000313" key="3">
    <source>
        <dbReference type="EMBL" id="CAF1393280.1"/>
    </source>
</evidence>
<dbReference type="EMBL" id="CAJOBJ010259029">
    <property type="protein sequence ID" value="CAF5108641.1"/>
    <property type="molecule type" value="Genomic_DNA"/>
</dbReference>
<protein>
    <submittedName>
        <fullName evidence="2">Uncharacterized protein</fullName>
    </submittedName>
</protein>
<proteinExistence type="predicted"/>
<dbReference type="AlphaFoldDB" id="A0A814YB71"/>
<organism evidence="2 9">
    <name type="scientific">Rotaria magnacalcarata</name>
    <dbReference type="NCBI Taxonomy" id="392030"/>
    <lineage>
        <taxon>Eukaryota</taxon>
        <taxon>Metazoa</taxon>
        <taxon>Spiralia</taxon>
        <taxon>Gnathifera</taxon>
        <taxon>Rotifera</taxon>
        <taxon>Eurotatoria</taxon>
        <taxon>Bdelloidea</taxon>
        <taxon>Philodinida</taxon>
        <taxon>Philodinidae</taxon>
        <taxon>Rotaria</taxon>
    </lineage>
</organism>
<evidence type="ECO:0000256" key="1">
    <source>
        <dbReference type="SAM" id="MobiDB-lite"/>
    </source>
</evidence>
<accession>A0A814YB71</accession>
<evidence type="ECO:0000313" key="5">
    <source>
        <dbReference type="EMBL" id="CAF1963189.1"/>
    </source>
</evidence>
<dbReference type="EMBL" id="CAJNOV010010130">
    <property type="protein sequence ID" value="CAF1393280.1"/>
    <property type="molecule type" value="Genomic_DNA"/>
</dbReference>
<dbReference type="EMBL" id="CAJNRG010000069">
    <property type="protein sequence ID" value="CAF1963189.1"/>
    <property type="molecule type" value="Genomic_DNA"/>
</dbReference>
<dbReference type="EMBL" id="CAJNRE010000163">
    <property type="protein sequence ID" value="CAF1923023.1"/>
    <property type="molecule type" value="Genomic_DNA"/>
</dbReference>
<dbReference type="Proteomes" id="UP000681720">
    <property type="component" value="Unassembled WGS sequence"/>
</dbReference>
<reference evidence="2" key="1">
    <citation type="submission" date="2021-02" db="EMBL/GenBank/DDBJ databases">
        <authorList>
            <person name="Nowell W R."/>
        </authorList>
    </citation>
    <scope>NUCLEOTIDE SEQUENCE</scope>
</reference>
<evidence type="ECO:0000313" key="6">
    <source>
        <dbReference type="EMBL" id="CAF3750689.1"/>
    </source>
</evidence>
<dbReference type="EMBL" id="CAJOBH010223532">
    <property type="protein sequence ID" value="CAF5038840.1"/>
    <property type="molecule type" value="Genomic_DNA"/>
</dbReference>
<feature type="region of interest" description="Disordered" evidence="1">
    <location>
        <begin position="1"/>
        <end position="27"/>
    </location>
</feature>
<dbReference type="Proteomes" id="UP000663834">
    <property type="component" value="Unassembled WGS sequence"/>
</dbReference>
<dbReference type="EMBL" id="CAJOBF010000116">
    <property type="protein sequence ID" value="CAF3750689.1"/>
    <property type="molecule type" value="Genomic_DNA"/>
</dbReference>
<evidence type="ECO:0000313" key="9">
    <source>
        <dbReference type="Proteomes" id="UP000663834"/>
    </source>
</evidence>
<name>A0A814YB71_9BILA</name>
<dbReference type="Proteomes" id="UP000663887">
    <property type="component" value="Unassembled WGS sequence"/>
</dbReference>
<comment type="caution">
    <text evidence="2">The sequence shown here is derived from an EMBL/GenBank/DDBJ whole genome shotgun (WGS) entry which is preliminary data.</text>
</comment>
<dbReference type="Proteomes" id="UP000681967">
    <property type="component" value="Unassembled WGS sequence"/>
</dbReference>
<dbReference type="EMBL" id="CAJNOW010000073">
    <property type="protein sequence ID" value="CAF1226521.1"/>
    <property type="molecule type" value="Genomic_DNA"/>
</dbReference>
<evidence type="ECO:0000313" key="2">
    <source>
        <dbReference type="EMBL" id="CAF1226521.1"/>
    </source>
</evidence>
<dbReference type="Proteomes" id="UP000663855">
    <property type="component" value="Unassembled WGS sequence"/>
</dbReference>
<sequence>MNCISSSKNVSSPQQTSTTNDQKPETSNVLNGYLKDHFNVSFVDCKCCCDASKEISKCQNGSLDFLRDIQEYITMPEYRLNCQCVCGDNEQNNAPIKFGINLTPANDLK</sequence>
<dbReference type="Proteomes" id="UP000663842">
    <property type="component" value="Unassembled WGS sequence"/>
</dbReference>